<dbReference type="eggNOG" id="ENOG502SQQ8">
    <property type="taxonomic scope" value="Eukaryota"/>
</dbReference>
<evidence type="ECO:0000256" key="3">
    <source>
        <dbReference type="SAM" id="MobiDB-lite"/>
    </source>
</evidence>
<evidence type="ECO:0000256" key="1">
    <source>
        <dbReference type="ARBA" id="ARBA00022460"/>
    </source>
</evidence>
<dbReference type="Pfam" id="PF00379">
    <property type="entry name" value="Chitin_bind_4"/>
    <property type="match status" value="1"/>
</dbReference>
<feature type="compositionally biased region" description="Low complexity" evidence="3">
    <location>
        <begin position="273"/>
        <end position="316"/>
    </location>
</feature>
<dbReference type="InParanoid" id="D6WFI1"/>
<feature type="compositionally biased region" description="Low complexity" evidence="3">
    <location>
        <begin position="236"/>
        <end position="252"/>
    </location>
</feature>
<accession>D6WFI1</accession>
<dbReference type="AlphaFoldDB" id="D6WFI1"/>
<evidence type="ECO:0000313" key="5">
    <source>
        <dbReference type="EMBL" id="EFA00924.1"/>
    </source>
</evidence>
<keyword evidence="6" id="KW-1185">Reference proteome</keyword>
<reference evidence="5 6" key="2">
    <citation type="journal article" date="2010" name="Nucleic Acids Res.">
        <title>BeetleBase in 2010: revisions to provide comprehensive genomic information for Tribolium castaneum.</title>
        <authorList>
            <person name="Kim H.S."/>
            <person name="Murphy T."/>
            <person name="Xia J."/>
            <person name="Caragea D."/>
            <person name="Park Y."/>
            <person name="Beeman R.W."/>
            <person name="Lorenzen M.D."/>
            <person name="Butcher S."/>
            <person name="Manak J.R."/>
            <person name="Brown S.J."/>
        </authorList>
    </citation>
    <scope>GENOME REANNOTATION</scope>
    <source>
        <strain evidence="5 6">Georgia GA2</strain>
    </source>
</reference>
<evidence type="ECO:0008006" key="7">
    <source>
        <dbReference type="Google" id="ProtNLM"/>
    </source>
</evidence>
<keyword evidence="4" id="KW-0732">Signal</keyword>
<evidence type="ECO:0000313" key="6">
    <source>
        <dbReference type="Proteomes" id="UP000007266"/>
    </source>
</evidence>
<dbReference type="GO" id="GO:0062129">
    <property type="term" value="C:chitin-based extracellular matrix"/>
    <property type="evidence" value="ECO:0000318"/>
    <property type="project" value="GO_Central"/>
</dbReference>
<dbReference type="HOGENOM" id="CLU_065450_2_1_1"/>
<keyword evidence="1 2" id="KW-0193">Cuticle</keyword>
<evidence type="ECO:0000256" key="4">
    <source>
        <dbReference type="SAM" id="SignalP"/>
    </source>
</evidence>
<sequence>MKQVVLALALLGVAACARLDHLENKYLPPSRGSSASGQYSGASSGSAGRGSGQYSGSSTGQYSGGASGSGQYSGASSGQYSGASGDASGRFSGQFGGSSGPQVPILRFENNVNGDGTYNFAYETGDGVQAQEEGYLKNAGSQDEAQAAQGSFSYTAPDGQQISLTYTADENGFQPQGEHLPTPPPIPEAILKSLQFNQEEEARGVVDDGQYREQPQQFGGRGVQQGAQGQFGGQQGAQAHFGGQQGAQRQFGGQQGAQGQFGGQQGAQGQFGGYPQAGQGQFGARQGAAQGQFGGARPAAAPQQQFGGPASAPQQQFRGSGGTQQAANGGYRY</sequence>
<dbReference type="STRING" id="7070.D6WFI1"/>
<feature type="region of interest" description="Disordered" evidence="3">
    <location>
        <begin position="29"/>
        <end position="98"/>
    </location>
</feature>
<dbReference type="EMBL" id="KQ971327">
    <property type="protein sequence ID" value="EFA00924.1"/>
    <property type="molecule type" value="Genomic_DNA"/>
</dbReference>
<feature type="compositionally biased region" description="Low complexity" evidence="3">
    <location>
        <begin position="30"/>
        <end position="46"/>
    </location>
</feature>
<feature type="chain" id="PRO_5003089640" description="Pupal cuticle protein Edg-78E-like Protein" evidence="4">
    <location>
        <begin position="17"/>
        <end position="333"/>
    </location>
</feature>
<dbReference type="PRINTS" id="PR00947">
    <property type="entry name" value="CUTICLE"/>
</dbReference>
<dbReference type="OrthoDB" id="6798339at2759"/>
<feature type="compositionally biased region" description="Gly residues" evidence="3">
    <location>
        <begin position="253"/>
        <end position="272"/>
    </location>
</feature>
<dbReference type="PANTHER" id="PTHR10380:SF230">
    <property type="entry name" value="CUTICULAR PROTEIN 47EE"/>
    <property type="match status" value="1"/>
</dbReference>
<feature type="compositionally biased region" description="Gly residues" evidence="3">
    <location>
        <begin position="219"/>
        <end position="235"/>
    </location>
</feature>
<gene>
    <name evidence="5" type="primary">AUGUSTUS-3.0.2_03830</name>
    <name evidence="5" type="ORF">TcasGA2_TC003830</name>
</gene>
<dbReference type="InterPro" id="IPR050468">
    <property type="entry name" value="Cuticle_Struct_Prot"/>
</dbReference>
<protein>
    <recommendedName>
        <fullName evidence="7">Pupal cuticle protein Edg-78E-like Protein</fullName>
    </recommendedName>
</protein>
<name>D6WFI1_TRICA</name>
<proteinExistence type="predicted"/>
<feature type="region of interest" description="Disordered" evidence="3">
    <location>
        <begin position="200"/>
        <end position="333"/>
    </location>
</feature>
<feature type="signal peptide" evidence="4">
    <location>
        <begin position="1"/>
        <end position="16"/>
    </location>
</feature>
<dbReference type="PROSITE" id="PS00233">
    <property type="entry name" value="CHIT_BIND_RR_1"/>
    <property type="match status" value="1"/>
</dbReference>
<dbReference type="GO" id="GO:0008010">
    <property type="term" value="F:structural constituent of chitin-based larval cuticle"/>
    <property type="evidence" value="ECO:0000318"/>
    <property type="project" value="GO_Central"/>
</dbReference>
<dbReference type="PROSITE" id="PS51155">
    <property type="entry name" value="CHIT_BIND_RR_2"/>
    <property type="match status" value="1"/>
</dbReference>
<evidence type="ECO:0000256" key="2">
    <source>
        <dbReference type="PROSITE-ProRule" id="PRU00497"/>
    </source>
</evidence>
<dbReference type="PhylomeDB" id="D6WFI1"/>
<organism evidence="5 6">
    <name type="scientific">Tribolium castaneum</name>
    <name type="common">Red flour beetle</name>
    <dbReference type="NCBI Taxonomy" id="7070"/>
    <lineage>
        <taxon>Eukaryota</taxon>
        <taxon>Metazoa</taxon>
        <taxon>Ecdysozoa</taxon>
        <taxon>Arthropoda</taxon>
        <taxon>Hexapoda</taxon>
        <taxon>Insecta</taxon>
        <taxon>Pterygota</taxon>
        <taxon>Neoptera</taxon>
        <taxon>Endopterygota</taxon>
        <taxon>Coleoptera</taxon>
        <taxon>Polyphaga</taxon>
        <taxon>Cucujiformia</taxon>
        <taxon>Tenebrionidae</taxon>
        <taxon>Tenebrionidae incertae sedis</taxon>
        <taxon>Tribolium</taxon>
    </lineage>
</organism>
<dbReference type="PROSITE" id="PS51257">
    <property type="entry name" value="PROKAR_LIPOPROTEIN"/>
    <property type="match status" value="1"/>
</dbReference>
<dbReference type="InterPro" id="IPR031311">
    <property type="entry name" value="CHIT_BIND_RR_consensus"/>
</dbReference>
<feature type="compositionally biased region" description="Basic and acidic residues" evidence="3">
    <location>
        <begin position="200"/>
        <end position="211"/>
    </location>
</feature>
<dbReference type="InterPro" id="IPR000618">
    <property type="entry name" value="Insect_cuticle"/>
</dbReference>
<dbReference type="OMA" id="VQQGSWS"/>
<feature type="compositionally biased region" description="Low complexity" evidence="3">
    <location>
        <begin position="69"/>
        <end position="93"/>
    </location>
</feature>
<dbReference type="KEGG" id="tca:656840"/>
<dbReference type="Proteomes" id="UP000007266">
    <property type="component" value="Linkage group 3"/>
</dbReference>
<dbReference type="PANTHER" id="PTHR10380">
    <property type="entry name" value="CUTICLE PROTEIN"/>
    <property type="match status" value="1"/>
</dbReference>
<reference evidence="5 6" key="1">
    <citation type="journal article" date="2008" name="Nature">
        <title>The genome of the model beetle and pest Tribolium castaneum.</title>
        <authorList>
            <consortium name="Tribolium Genome Sequencing Consortium"/>
            <person name="Richards S."/>
            <person name="Gibbs R.A."/>
            <person name="Weinstock G.M."/>
            <person name="Brown S.J."/>
            <person name="Denell R."/>
            <person name="Beeman R.W."/>
            <person name="Gibbs R."/>
            <person name="Beeman R.W."/>
            <person name="Brown S.J."/>
            <person name="Bucher G."/>
            <person name="Friedrich M."/>
            <person name="Grimmelikhuijzen C.J."/>
            <person name="Klingler M."/>
            <person name="Lorenzen M."/>
            <person name="Richards S."/>
            <person name="Roth S."/>
            <person name="Schroder R."/>
            <person name="Tautz D."/>
            <person name="Zdobnov E.M."/>
            <person name="Muzny D."/>
            <person name="Gibbs R.A."/>
            <person name="Weinstock G.M."/>
            <person name="Attaway T."/>
            <person name="Bell S."/>
            <person name="Buhay C.J."/>
            <person name="Chandrabose M.N."/>
            <person name="Chavez D."/>
            <person name="Clerk-Blankenburg K.P."/>
            <person name="Cree A."/>
            <person name="Dao M."/>
            <person name="Davis C."/>
            <person name="Chacko J."/>
            <person name="Dinh H."/>
            <person name="Dugan-Rocha S."/>
            <person name="Fowler G."/>
            <person name="Garner T.T."/>
            <person name="Garnes J."/>
            <person name="Gnirke A."/>
            <person name="Hawes A."/>
            <person name="Hernandez J."/>
            <person name="Hines S."/>
            <person name="Holder M."/>
            <person name="Hume J."/>
            <person name="Jhangiani S.N."/>
            <person name="Joshi V."/>
            <person name="Khan Z.M."/>
            <person name="Jackson L."/>
            <person name="Kovar C."/>
            <person name="Kowis A."/>
            <person name="Lee S."/>
            <person name="Lewis L.R."/>
            <person name="Margolis J."/>
            <person name="Morgan M."/>
            <person name="Nazareth L.V."/>
            <person name="Nguyen N."/>
            <person name="Okwuonu G."/>
            <person name="Parker D."/>
            <person name="Richards S."/>
            <person name="Ruiz S.J."/>
            <person name="Santibanez J."/>
            <person name="Savard J."/>
            <person name="Scherer S.E."/>
            <person name="Schneider B."/>
            <person name="Sodergren E."/>
            <person name="Tautz D."/>
            <person name="Vattahil S."/>
            <person name="Villasana D."/>
            <person name="White C.S."/>
            <person name="Wright R."/>
            <person name="Park Y."/>
            <person name="Beeman R.W."/>
            <person name="Lord J."/>
            <person name="Oppert B."/>
            <person name="Lorenzen M."/>
            <person name="Brown S."/>
            <person name="Wang L."/>
            <person name="Savard J."/>
            <person name="Tautz D."/>
            <person name="Richards S."/>
            <person name="Weinstock G."/>
            <person name="Gibbs R.A."/>
            <person name="Liu Y."/>
            <person name="Worley K."/>
            <person name="Weinstock G."/>
            <person name="Elsik C.G."/>
            <person name="Reese J.T."/>
            <person name="Elhaik E."/>
            <person name="Landan G."/>
            <person name="Graur D."/>
            <person name="Arensburger P."/>
            <person name="Atkinson P."/>
            <person name="Beeman R.W."/>
            <person name="Beidler J."/>
            <person name="Brown S.J."/>
            <person name="Demuth J.P."/>
            <person name="Drury D.W."/>
            <person name="Du Y.Z."/>
            <person name="Fujiwara H."/>
            <person name="Lorenzen M."/>
            <person name="Maselli V."/>
            <person name="Osanai M."/>
            <person name="Park Y."/>
            <person name="Robertson H.M."/>
            <person name="Tu Z."/>
            <person name="Wang J.J."/>
            <person name="Wang S."/>
            <person name="Richards S."/>
            <person name="Song H."/>
            <person name="Zhang L."/>
            <person name="Sodergren E."/>
            <person name="Werner D."/>
            <person name="Stanke M."/>
            <person name="Morgenstern B."/>
            <person name="Solovyev V."/>
            <person name="Kosarev P."/>
            <person name="Brown G."/>
            <person name="Chen H.C."/>
            <person name="Ermolaeva O."/>
            <person name="Hlavina W."/>
            <person name="Kapustin Y."/>
            <person name="Kiryutin B."/>
            <person name="Kitts P."/>
            <person name="Maglott D."/>
            <person name="Pruitt K."/>
            <person name="Sapojnikov V."/>
            <person name="Souvorov A."/>
            <person name="Mackey A.J."/>
            <person name="Waterhouse R.M."/>
            <person name="Wyder S."/>
            <person name="Zdobnov E.M."/>
            <person name="Zdobnov E.M."/>
            <person name="Wyder S."/>
            <person name="Kriventseva E.V."/>
            <person name="Kadowaki T."/>
            <person name="Bork P."/>
            <person name="Aranda M."/>
            <person name="Bao R."/>
            <person name="Beermann A."/>
            <person name="Berns N."/>
            <person name="Bolognesi R."/>
            <person name="Bonneton F."/>
            <person name="Bopp D."/>
            <person name="Brown S.J."/>
            <person name="Bucher G."/>
            <person name="Butts T."/>
            <person name="Chaumot A."/>
            <person name="Denell R.E."/>
            <person name="Ferrier D.E."/>
            <person name="Friedrich M."/>
            <person name="Gordon C.M."/>
            <person name="Jindra M."/>
            <person name="Klingler M."/>
            <person name="Lan Q."/>
            <person name="Lattorff H.M."/>
            <person name="Laudet V."/>
            <person name="von Levetsow C."/>
            <person name="Liu Z."/>
            <person name="Lutz R."/>
            <person name="Lynch J.A."/>
            <person name="da Fonseca R.N."/>
            <person name="Posnien N."/>
            <person name="Reuter R."/>
            <person name="Roth S."/>
            <person name="Savard J."/>
            <person name="Schinko J.B."/>
            <person name="Schmitt C."/>
            <person name="Schoppmeier M."/>
            <person name="Schroder R."/>
            <person name="Shippy T.D."/>
            <person name="Simonnet F."/>
            <person name="Marques-Souza H."/>
            <person name="Tautz D."/>
            <person name="Tomoyasu Y."/>
            <person name="Trauner J."/>
            <person name="Van der Zee M."/>
            <person name="Vervoort M."/>
            <person name="Wittkopp N."/>
            <person name="Wimmer E.A."/>
            <person name="Yang X."/>
            <person name="Jones A.K."/>
            <person name="Sattelle D.B."/>
            <person name="Ebert P.R."/>
            <person name="Nelson D."/>
            <person name="Scott J.G."/>
            <person name="Beeman R.W."/>
            <person name="Muthukrishnan S."/>
            <person name="Kramer K.J."/>
            <person name="Arakane Y."/>
            <person name="Beeman R.W."/>
            <person name="Zhu Q."/>
            <person name="Hogenkamp D."/>
            <person name="Dixit R."/>
            <person name="Oppert B."/>
            <person name="Jiang H."/>
            <person name="Zou Z."/>
            <person name="Marshall J."/>
            <person name="Elpidina E."/>
            <person name="Vinokurov K."/>
            <person name="Oppert C."/>
            <person name="Zou Z."/>
            <person name="Evans J."/>
            <person name="Lu Z."/>
            <person name="Zhao P."/>
            <person name="Sumathipala N."/>
            <person name="Altincicek B."/>
            <person name="Vilcinskas A."/>
            <person name="Williams M."/>
            <person name="Hultmark D."/>
            <person name="Hetru C."/>
            <person name="Jiang H."/>
            <person name="Grimmelikhuijzen C.J."/>
            <person name="Hauser F."/>
            <person name="Cazzamali G."/>
            <person name="Williamson M."/>
            <person name="Park Y."/>
            <person name="Li B."/>
            <person name="Tanaka Y."/>
            <person name="Predel R."/>
            <person name="Neupert S."/>
            <person name="Schachtner J."/>
            <person name="Verleyen P."/>
            <person name="Raible F."/>
            <person name="Bork P."/>
            <person name="Friedrich M."/>
            <person name="Walden K.K."/>
            <person name="Robertson H.M."/>
            <person name="Angeli S."/>
            <person name="Foret S."/>
            <person name="Bucher G."/>
            <person name="Schuetz S."/>
            <person name="Maleszka R."/>
            <person name="Wimmer E.A."/>
            <person name="Beeman R.W."/>
            <person name="Lorenzen M."/>
            <person name="Tomoyasu Y."/>
            <person name="Miller S.C."/>
            <person name="Grossmann D."/>
            <person name="Bucher G."/>
        </authorList>
    </citation>
    <scope>NUCLEOTIDE SEQUENCE [LARGE SCALE GENOMIC DNA]</scope>
    <source>
        <strain evidence="5 6">Georgia GA2</strain>
    </source>
</reference>